<dbReference type="GO" id="GO:0006364">
    <property type="term" value="P:rRNA processing"/>
    <property type="evidence" value="ECO:0007669"/>
    <property type="project" value="UniProtKB-KW"/>
</dbReference>
<name>A0A8C0Q272_CANLF</name>
<dbReference type="AlphaFoldDB" id="A0A8C0Q272"/>
<dbReference type="GO" id="GO:1990904">
    <property type="term" value="C:ribonucleoprotein complex"/>
    <property type="evidence" value="ECO:0007669"/>
    <property type="project" value="UniProtKB-KW"/>
</dbReference>
<evidence type="ECO:0000313" key="12">
    <source>
        <dbReference type="Proteomes" id="UP000694542"/>
    </source>
</evidence>
<keyword evidence="7" id="KW-0687">Ribonucleoprotein</keyword>
<keyword evidence="5" id="KW-0694">RNA-binding</keyword>
<feature type="region of interest" description="Disordered" evidence="9">
    <location>
        <begin position="159"/>
        <end position="190"/>
    </location>
</feature>
<keyword evidence="6" id="KW-0539">Nucleus</keyword>
<feature type="domain" description="KRR1 small subunit processome component first KH" evidence="10">
    <location>
        <begin position="58"/>
        <end position="134"/>
    </location>
</feature>
<dbReference type="Pfam" id="PF17903">
    <property type="entry name" value="KH_KRR1_1st"/>
    <property type="match status" value="1"/>
</dbReference>
<dbReference type="GO" id="GO:0005730">
    <property type="term" value="C:nucleolus"/>
    <property type="evidence" value="ECO:0007669"/>
    <property type="project" value="UniProtKB-SubCell"/>
</dbReference>
<feature type="region of interest" description="Disordered" evidence="9">
    <location>
        <begin position="1"/>
        <end position="41"/>
    </location>
</feature>
<comment type="subcellular location">
    <subcellularLocation>
        <location evidence="1">Nucleus</location>
        <location evidence="1">Nucleolus</location>
    </subcellularLocation>
</comment>
<dbReference type="InterPro" id="IPR048550">
    <property type="entry name" value="KRR1-like_KH1_euk"/>
</dbReference>
<evidence type="ECO:0000256" key="6">
    <source>
        <dbReference type="ARBA" id="ARBA00023242"/>
    </source>
</evidence>
<dbReference type="GO" id="GO:0003723">
    <property type="term" value="F:RNA binding"/>
    <property type="evidence" value="ECO:0007669"/>
    <property type="project" value="UniProtKB-KW"/>
</dbReference>
<evidence type="ECO:0000256" key="2">
    <source>
        <dbReference type="ARBA" id="ARBA00009344"/>
    </source>
</evidence>
<dbReference type="Proteomes" id="UP000694542">
    <property type="component" value="Chromosome 15"/>
</dbReference>
<accession>A0A8C0Q272</accession>
<evidence type="ECO:0000256" key="3">
    <source>
        <dbReference type="ARBA" id="ARBA00022517"/>
    </source>
</evidence>
<dbReference type="InterPro" id="IPR024166">
    <property type="entry name" value="rRNA_assembly_KRR1"/>
</dbReference>
<dbReference type="InterPro" id="IPR041174">
    <property type="entry name" value="KRR1-like_KH1"/>
</dbReference>
<reference evidence="11" key="1">
    <citation type="submission" date="2018-10" db="EMBL/GenBank/DDBJ databases">
        <title>De novo assembly of a Great Dane genome.</title>
        <authorList>
            <person name="Kidd J.M."/>
            <person name="Pendleton A.L."/>
            <person name="Shen F."/>
            <person name="Emery S."/>
        </authorList>
    </citation>
    <scope>NUCLEOTIDE SEQUENCE [LARGE SCALE GENOMIC DNA]</scope>
    <source>
        <strain evidence="11">Great Dane</strain>
    </source>
</reference>
<evidence type="ECO:0000313" key="11">
    <source>
        <dbReference type="Ensembl" id="ENSCAFP00040007447.1"/>
    </source>
</evidence>
<organism evidence="11 12">
    <name type="scientific">Canis lupus familiaris</name>
    <name type="common">Dog</name>
    <name type="synonym">Canis familiaris</name>
    <dbReference type="NCBI Taxonomy" id="9615"/>
    <lineage>
        <taxon>Eukaryota</taxon>
        <taxon>Metazoa</taxon>
        <taxon>Chordata</taxon>
        <taxon>Craniata</taxon>
        <taxon>Vertebrata</taxon>
        <taxon>Euteleostomi</taxon>
        <taxon>Mammalia</taxon>
        <taxon>Eutheria</taxon>
        <taxon>Laurasiatheria</taxon>
        <taxon>Carnivora</taxon>
        <taxon>Caniformia</taxon>
        <taxon>Canidae</taxon>
        <taxon>Canis</taxon>
    </lineage>
</organism>
<dbReference type="CDD" id="cd22393">
    <property type="entry name" value="KH-I_KRR1_rpt1"/>
    <property type="match status" value="1"/>
</dbReference>
<comment type="similarity">
    <text evidence="2">Belongs to the KRR1 family.</text>
</comment>
<dbReference type="Ensembl" id="ENSCAFT00040008574.1">
    <property type="protein sequence ID" value="ENSCAFP00040007447.1"/>
    <property type="gene ID" value="ENSCAFG00040004410.1"/>
</dbReference>
<dbReference type="PANTHER" id="PTHR12581:SF0">
    <property type="entry name" value="KRR1 SMALL SUBUNIT PROCESSOME COMPONENT HOMOLOG"/>
    <property type="match status" value="1"/>
</dbReference>
<evidence type="ECO:0000259" key="10">
    <source>
        <dbReference type="Pfam" id="PF17903"/>
    </source>
</evidence>
<dbReference type="InterPro" id="IPR036612">
    <property type="entry name" value="KH_dom_type_1_sf"/>
</dbReference>
<proteinExistence type="inferred from homology"/>
<evidence type="ECO:0000256" key="1">
    <source>
        <dbReference type="ARBA" id="ARBA00004604"/>
    </source>
</evidence>
<reference evidence="11" key="2">
    <citation type="submission" date="2025-08" db="UniProtKB">
        <authorList>
            <consortium name="Ensembl"/>
        </authorList>
    </citation>
    <scope>IDENTIFICATION</scope>
</reference>
<evidence type="ECO:0000256" key="5">
    <source>
        <dbReference type="ARBA" id="ARBA00022884"/>
    </source>
</evidence>
<dbReference type="Gene3D" id="3.30.1370.10">
    <property type="entry name" value="K Homology domain, type 1"/>
    <property type="match status" value="1"/>
</dbReference>
<keyword evidence="4" id="KW-0698">rRNA processing</keyword>
<keyword evidence="3" id="KW-0690">Ribosome biogenesis</keyword>
<evidence type="ECO:0000256" key="7">
    <source>
        <dbReference type="ARBA" id="ARBA00023274"/>
    </source>
</evidence>
<evidence type="ECO:0000256" key="9">
    <source>
        <dbReference type="SAM" id="MobiDB-lite"/>
    </source>
</evidence>
<protein>
    <recommendedName>
        <fullName evidence="8">KRR-R motif-containing protein 1</fullName>
    </recommendedName>
</protein>
<dbReference type="PANTHER" id="PTHR12581">
    <property type="entry name" value="HIV-1 REV BINDING PROTEIN 2, 3"/>
    <property type="match status" value="1"/>
</dbReference>
<evidence type="ECO:0000256" key="8">
    <source>
        <dbReference type="ARBA" id="ARBA00032993"/>
    </source>
</evidence>
<dbReference type="FunFam" id="3.30.1370.10:FF:000014">
    <property type="entry name" value="KRR1 small subunit processome component"/>
    <property type="match status" value="1"/>
</dbReference>
<evidence type="ECO:0000256" key="4">
    <source>
        <dbReference type="ARBA" id="ARBA00022552"/>
    </source>
</evidence>
<feature type="compositionally biased region" description="Basic and acidic residues" evidence="9">
    <location>
        <begin position="16"/>
        <end position="31"/>
    </location>
</feature>
<sequence>MAASSFHGLVQANGRSEFRPKQPKPEKRDESELLTVPDGWKEPAFSKEDNPRGLLEESSFATLFPKYREAYLKECWPLVQKALNEHHVNATLDLIEGSMTVCTTKKTFDPYIIIRARDLIKLLARSVSFEQIDKELASGEYFLKASQKKRQKMEAIKAKQAEALSKRQEERNKAFIPPKEKPVVKPKEDF</sequence>